<dbReference type="InterPro" id="IPR039634">
    <property type="entry name" value="Bul1-like"/>
</dbReference>
<evidence type="ECO:0000313" key="2">
    <source>
        <dbReference type="EMBL" id="KFH43391.1"/>
    </source>
</evidence>
<proteinExistence type="predicted"/>
<reference evidence="3" key="1">
    <citation type="journal article" date="2014" name="Genome Announc.">
        <title>Genome sequence and annotation of Acremonium chrysogenum, producer of the beta-lactam antibiotic cephalosporin C.</title>
        <authorList>
            <person name="Terfehr D."/>
            <person name="Dahlmann T.A."/>
            <person name="Specht T."/>
            <person name="Zadra I."/>
            <person name="Kuernsteiner H."/>
            <person name="Kueck U."/>
        </authorList>
    </citation>
    <scope>NUCLEOTIDE SEQUENCE [LARGE SCALE GENOMIC DNA]</scope>
    <source>
        <strain evidence="3">ATCC 11550 / CBS 779.69 / DSM 880 / IAM 14645 / JCM 23072 / IMI 49137</strain>
    </source>
</reference>
<dbReference type="PANTHER" id="PTHR31904">
    <property type="entry name" value="BYPASS OF STOP CODON PROTEIN 5-RELATED"/>
    <property type="match status" value="1"/>
</dbReference>
<organism evidence="2 3">
    <name type="scientific">Hapsidospora chrysogenum (strain ATCC 11550 / CBS 779.69 / DSM 880 / IAM 14645 / JCM 23072 / IMI 49137)</name>
    <name type="common">Acremonium chrysogenum</name>
    <dbReference type="NCBI Taxonomy" id="857340"/>
    <lineage>
        <taxon>Eukaryota</taxon>
        <taxon>Fungi</taxon>
        <taxon>Dikarya</taxon>
        <taxon>Ascomycota</taxon>
        <taxon>Pezizomycotina</taxon>
        <taxon>Sordariomycetes</taxon>
        <taxon>Hypocreomycetidae</taxon>
        <taxon>Hypocreales</taxon>
        <taxon>Bionectriaceae</taxon>
        <taxon>Hapsidospora</taxon>
    </lineage>
</organism>
<accession>A0A086T209</accession>
<dbReference type="HOGENOM" id="CLU_032323_1_0_1"/>
<gene>
    <name evidence="2" type="ORF">ACRE_058500</name>
</gene>
<dbReference type="STRING" id="857340.A0A086T209"/>
<feature type="compositionally biased region" description="Low complexity" evidence="1">
    <location>
        <begin position="1"/>
        <end position="14"/>
    </location>
</feature>
<feature type="compositionally biased region" description="Basic residues" evidence="1">
    <location>
        <begin position="363"/>
        <end position="373"/>
    </location>
</feature>
<dbReference type="PANTHER" id="PTHR31904:SF1">
    <property type="entry name" value="BYPASS OF STOP CODON PROTEIN 5-RELATED"/>
    <property type="match status" value="1"/>
</dbReference>
<evidence type="ECO:0008006" key="4">
    <source>
        <dbReference type="Google" id="ProtNLM"/>
    </source>
</evidence>
<evidence type="ECO:0000256" key="1">
    <source>
        <dbReference type="SAM" id="MobiDB-lite"/>
    </source>
</evidence>
<comment type="caution">
    <text evidence="2">The sequence shown here is derived from an EMBL/GenBank/DDBJ whole genome shotgun (WGS) entry which is preliminary data.</text>
</comment>
<evidence type="ECO:0000313" key="3">
    <source>
        <dbReference type="Proteomes" id="UP000029964"/>
    </source>
</evidence>
<dbReference type="AlphaFoldDB" id="A0A086T209"/>
<dbReference type="InterPro" id="IPR014752">
    <property type="entry name" value="Arrestin-like_C"/>
</dbReference>
<protein>
    <recommendedName>
        <fullName evidence="4">Bul1 C-terminal domain-containing protein</fullName>
    </recommendedName>
</protein>
<feature type="region of interest" description="Disordered" evidence="1">
    <location>
        <begin position="339"/>
        <end position="382"/>
    </location>
</feature>
<dbReference type="Gene3D" id="2.60.40.640">
    <property type="match status" value="1"/>
</dbReference>
<dbReference type="OrthoDB" id="2283785at2759"/>
<name>A0A086T209_HAPC1</name>
<feature type="region of interest" description="Disordered" evidence="1">
    <location>
        <begin position="1"/>
        <end position="25"/>
    </location>
</feature>
<dbReference type="Proteomes" id="UP000029964">
    <property type="component" value="Unassembled WGS sequence"/>
</dbReference>
<keyword evidence="3" id="KW-1185">Reference proteome</keyword>
<sequence>MSNVVDAARGPGRPKAGGGGADKKPSIDIKLAQHFSARVYTSGSTVSGHAIVKCPRDTPFESFDILFTGVAASRMDFVQSFNTNSVRTFMKLRMPIGESDLPEARLFEAGRAYHIPFHFVVPHQLTMSACNHGSVAPAVQDQHLRMPPTLGYWDGDDQAPDMTHIEYAVKAKMTCRPRAGEPKTTAEGKKILKVLPAAAEEPPLDIAFTDERYCLSKTKPMRKNLLGPKSGELTASSSQPGAVMVHADGFGANGTTARINLEFAPASPDAAPPKINSVAGKLISTTFFGSSPTDALPNMGPKTTYSHNQVLNYSAATNLFNTRIDKVSWSEHSITVPRRDSGYVTAGTPEETSEDDDAEAQARNRRAGSRGKNKQPQGPPVRYRAALDFPVNIPVSNKKAFVPTFHNCIMSRTYTLQLVLSVGPANTTMTLLVPIQLGVERIFEPQGEELPSFESAMAENGIDDYLRPRLMQTPTTTVQRSTLPGYEESGRQYVAVA</sequence>
<dbReference type="EMBL" id="JPKY01000070">
    <property type="protein sequence ID" value="KFH43391.1"/>
    <property type="molecule type" value="Genomic_DNA"/>
</dbReference>